<dbReference type="EMBL" id="CP051217">
    <property type="protein sequence ID" value="QJB68345.1"/>
    <property type="molecule type" value="Genomic_DNA"/>
</dbReference>
<name>A0A6H2DK73_9SPHN</name>
<protein>
    <recommendedName>
        <fullName evidence="3">Phage shock protein B</fullName>
    </recommendedName>
</protein>
<proteinExistence type="predicted"/>
<dbReference type="KEGG" id="phao:HF685_02680"/>
<keyword evidence="2" id="KW-1185">Reference proteome</keyword>
<gene>
    <name evidence="1" type="ORF">HF685_02680</name>
</gene>
<evidence type="ECO:0000313" key="1">
    <source>
        <dbReference type="EMBL" id="QJB68345.1"/>
    </source>
</evidence>
<sequence length="89" mass="10192">MSDLIWVLIPLAPFLLGGLAIWTRHQSKMADKQKELMLLGDRLPQDQDGQKMQDDMKYLKDRVAVLEQIVTDGRGARELEQEIAKLKDS</sequence>
<organism evidence="1 2">
    <name type="scientific">Parasphingorhabdus halotolerans</name>
    <dbReference type="NCBI Taxonomy" id="2725558"/>
    <lineage>
        <taxon>Bacteria</taxon>
        <taxon>Pseudomonadati</taxon>
        <taxon>Pseudomonadota</taxon>
        <taxon>Alphaproteobacteria</taxon>
        <taxon>Sphingomonadales</taxon>
        <taxon>Sphingomonadaceae</taxon>
        <taxon>Parasphingorhabdus</taxon>
    </lineage>
</organism>
<dbReference type="AlphaFoldDB" id="A0A6H2DK73"/>
<dbReference type="RefSeq" id="WP_168818189.1">
    <property type="nucleotide sequence ID" value="NZ_CP051217.1"/>
</dbReference>
<dbReference type="Proteomes" id="UP000501600">
    <property type="component" value="Chromosome"/>
</dbReference>
<accession>A0A6H2DK73</accession>
<reference evidence="1 2" key="1">
    <citation type="submission" date="2020-04" db="EMBL/GenBank/DDBJ databases">
        <title>Genome sequence for Sphingorhabdus sp. strain M1.</title>
        <authorList>
            <person name="Park S.-J."/>
        </authorList>
    </citation>
    <scope>NUCLEOTIDE SEQUENCE [LARGE SCALE GENOMIC DNA]</scope>
    <source>
        <strain evidence="1 2">JK6</strain>
    </source>
</reference>
<evidence type="ECO:0008006" key="3">
    <source>
        <dbReference type="Google" id="ProtNLM"/>
    </source>
</evidence>
<evidence type="ECO:0000313" key="2">
    <source>
        <dbReference type="Proteomes" id="UP000501600"/>
    </source>
</evidence>